<comment type="caution">
    <text evidence="2">The sequence shown here is derived from an EMBL/GenBank/DDBJ whole genome shotgun (WGS) entry which is preliminary data.</text>
</comment>
<organism evidence="2 3">
    <name type="scientific">Lactuca virosa</name>
    <dbReference type="NCBI Taxonomy" id="75947"/>
    <lineage>
        <taxon>Eukaryota</taxon>
        <taxon>Viridiplantae</taxon>
        <taxon>Streptophyta</taxon>
        <taxon>Embryophyta</taxon>
        <taxon>Tracheophyta</taxon>
        <taxon>Spermatophyta</taxon>
        <taxon>Magnoliopsida</taxon>
        <taxon>eudicotyledons</taxon>
        <taxon>Gunneridae</taxon>
        <taxon>Pentapetalae</taxon>
        <taxon>asterids</taxon>
        <taxon>campanulids</taxon>
        <taxon>Asterales</taxon>
        <taxon>Asteraceae</taxon>
        <taxon>Cichorioideae</taxon>
        <taxon>Cichorieae</taxon>
        <taxon>Lactucinae</taxon>
        <taxon>Lactuca</taxon>
    </lineage>
</organism>
<evidence type="ECO:0000313" key="2">
    <source>
        <dbReference type="EMBL" id="CAH1446154.1"/>
    </source>
</evidence>
<sequence>MAASVVVALKTLFILLALTMTALAVWAIGTHGLAACVDLTSRWLVVTLINFYINLGVILAWMVYKESSWIKAAVLIPVVLFAGSPITSAYVALQFFKLSPEESSKDPLYFVLVRHQKKDAMGYKRGHSVLIAKIIICALGCLMLGTFIYVLIVDGSPFNASVLSRCMIATTTDVYFCIVTVAVWIAYKESSWISAFFWILSLLCFGGIATCVYILRELFYLSPQQPLSAILFNNSNKDLLSKTEVSATDNSVVNPSLKAISDGLATEFGSRKTLVANWQRRISNRLATDSRCHKLLKEPLDSVANPSLMSVANPSLMSSLATK</sequence>
<feature type="transmembrane region" description="Helical" evidence="1">
    <location>
        <begin position="165"/>
        <end position="187"/>
    </location>
</feature>
<dbReference type="Proteomes" id="UP001157418">
    <property type="component" value="Unassembled WGS sequence"/>
</dbReference>
<keyword evidence="1" id="KW-0472">Membrane</keyword>
<dbReference type="PANTHER" id="PTHR36318:SF5">
    <property type="entry name" value="TRANSMEMBRANE PROTEIN"/>
    <property type="match status" value="1"/>
</dbReference>
<protein>
    <submittedName>
        <fullName evidence="2">Uncharacterized protein</fullName>
    </submittedName>
</protein>
<gene>
    <name evidence="2" type="ORF">LVIROSA_LOCUS31871</name>
</gene>
<feature type="transmembrane region" description="Helical" evidence="1">
    <location>
        <begin position="130"/>
        <end position="153"/>
    </location>
</feature>
<feature type="transmembrane region" description="Helical" evidence="1">
    <location>
        <begin position="74"/>
        <end position="96"/>
    </location>
</feature>
<reference evidence="2 3" key="1">
    <citation type="submission" date="2022-01" db="EMBL/GenBank/DDBJ databases">
        <authorList>
            <person name="Xiong W."/>
            <person name="Schranz E."/>
        </authorList>
    </citation>
    <scope>NUCLEOTIDE SEQUENCE [LARGE SCALE GENOMIC DNA]</scope>
</reference>
<dbReference type="Pfam" id="PF07343">
    <property type="entry name" value="DUF1475"/>
    <property type="match status" value="1"/>
</dbReference>
<accession>A0AAU9P7Z4</accession>
<evidence type="ECO:0000313" key="3">
    <source>
        <dbReference type="Proteomes" id="UP001157418"/>
    </source>
</evidence>
<evidence type="ECO:0000256" key="1">
    <source>
        <dbReference type="SAM" id="Phobius"/>
    </source>
</evidence>
<keyword evidence="1" id="KW-0812">Transmembrane</keyword>
<name>A0AAU9P7Z4_9ASTR</name>
<keyword evidence="1" id="KW-1133">Transmembrane helix</keyword>
<dbReference type="AlphaFoldDB" id="A0AAU9P7Z4"/>
<dbReference type="PANTHER" id="PTHR36318">
    <property type="entry name" value="OS06G0581300 PROTEIN"/>
    <property type="match status" value="1"/>
</dbReference>
<feature type="transmembrane region" description="Helical" evidence="1">
    <location>
        <begin position="193"/>
        <end position="215"/>
    </location>
</feature>
<proteinExistence type="predicted"/>
<feature type="transmembrane region" description="Helical" evidence="1">
    <location>
        <begin position="43"/>
        <end position="62"/>
    </location>
</feature>
<dbReference type="EMBL" id="CAKMRJ010005523">
    <property type="protein sequence ID" value="CAH1446154.1"/>
    <property type="molecule type" value="Genomic_DNA"/>
</dbReference>
<keyword evidence="3" id="KW-1185">Reference proteome</keyword>
<dbReference type="InterPro" id="IPR009943">
    <property type="entry name" value="DUF1475"/>
</dbReference>